<dbReference type="InterPro" id="IPR006121">
    <property type="entry name" value="HMA_dom"/>
</dbReference>
<sequence>MASNEGVVSIDMDIEAGLVKISGGNNLDPSIFVKTIAKAGKKAQFPAMGNAATAPAPAATIDIVSDHHNRPSINSDNRCHKIDRTKYGNSDSSHFSDHHGCSDKVHINEAAAVNPPVALPLHNQQFMRPVSQYGGVGFRGSHGSWPRISESMSPPPPMPPMPPAHGYYRWSEPLPYYLQEQPPPVGNAPGHYLFNDENTDGLGKEAKLWFFQKETDCKDEATDHSKSGSKIEHGGIECDGNNEDDRQFDWHSQHECVTETMGMKEQDWEFWHLPAMSSDMSSDVQSRSLPRLGSRPVWPYHQSVPGHTLTTHGYYLEPHPPPTYRYFQRRSPRQDNPMMQPYTDYADNYRL</sequence>
<evidence type="ECO:0000256" key="1">
    <source>
        <dbReference type="SAM" id="MobiDB-lite"/>
    </source>
</evidence>
<feature type="region of interest" description="Disordered" evidence="1">
    <location>
        <begin position="329"/>
        <end position="351"/>
    </location>
</feature>
<feature type="compositionally biased region" description="Basic and acidic residues" evidence="1">
    <location>
        <begin position="220"/>
        <end position="236"/>
    </location>
</feature>
<name>A0ABP0XTY1_9ROSI</name>
<organism evidence="2 3">
    <name type="scientific">Citrullus colocynthis</name>
    <name type="common">colocynth</name>
    <dbReference type="NCBI Taxonomy" id="252529"/>
    <lineage>
        <taxon>Eukaryota</taxon>
        <taxon>Viridiplantae</taxon>
        <taxon>Streptophyta</taxon>
        <taxon>Embryophyta</taxon>
        <taxon>Tracheophyta</taxon>
        <taxon>Spermatophyta</taxon>
        <taxon>Magnoliopsida</taxon>
        <taxon>eudicotyledons</taxon>
        <taxon>Gunneridae</taxon>
        <taxon>Pentapetalae</taxon>
        <taxon>rosids</taxon>
        <taxon>fabids</taxon>
        <taxon>Cucurbitales</taxon>
        <taxon>Cucurbitaceae</taxon>
        <taxon>Benincaseae</taxon>
        <taxon>Citrullus</taxon>
    </lineage>
</organism>
<evidence type="ECO:0000313" key="2">
    <source>
        <dbReference type="EMBL" id="CAK9310012.1"/>
    </source>
</evidence>
<dbReference type="CDD" id="cd00371">
    <property type="entry name" value="HMA"/>
    <property type="match status" value="1"/>
</dbReference>
<keyword evidence="3" id="KW-1185">Reference proteome</keyword>
<protein>
    <submittedName>
        <fullName evidence="2">Uncharacterized protein</fullName>
    </submittedName>
</protein>
<gene>
    <name evidence="2" type="ORF">CITCOLO1_LOCUS1614</name>
</gene>
<reference evidence="2 3" key="1">
    <citation type="submission" date="2024-03" db="EMBL/GenBank/DDBJ databases">
        <authorList>
            <person name="Gkanogiannis A."/>
            <person name="Becerra Lopez-Lavalle L."/>
        </authorList>
    </citation>
    <scope>NUCLEOTIDE SEQUENCE [LARGE SCALE GENOMIC DNA]</scope>
</reference>
<proteinExistence type="predicted"/>
<accession>A0ABP0XTY1</accession>
<evidence type="ECO:0000313" key="3">
    <source>
        <dbReference type="Proteomes" id="UP001642487"/>
    </source>
</evidence>
<dbReference type="Proteomes" id="UP001642487">
    <property type="component" value="Chromosome 1"/>
</dbReference>
<feature type="region of interest" description="Disordered" evidence="1">
    <location>
        <begin position="220"/>
        <end position="240"/>
    </location>
</feature>
<dbReference type="EMBL" id="OZ021735">
    <property type="protein sequence ID" value="CAK9310012.1"/>
    <property type="molecule type" value="Genomic_DNA"/>
</dbReference>